<sequence>MMKERLLFLLLAITLTIRALSRVTLLKWTNTETPTDGRAVAEFLKSKYIKGNVLISENATDFNEPLFYAPLSAAYYGNIYIGTPPQQFLVHFDTTFANLWVPCSWCAFPKDFCKKHRKFECYLSETCTQTGKPFDFYLGTGSSGVIGAVVNDIVCFGCGLGSYCTSRTQGFGCAVEIVGLANRMFDGVFGMAWRPLPAYGTSPPLDQLFANKTLCPEALFAFYMAPNNSGSGVVGELTICGTDTAHYKGSITWVPLVAETYWTISVGSVYVRGTTITNGTQNAIVDTSTSFIIGPTDAVQKLQNLFSLSGATNATEGIYQIECSNISKLPAVIFTLGGHDFTLRGSDYVIQNNENCLLGFLGVDVNLSTAPTWLLGDVFLRNFYTVFDHGNKRVGFAKPTKKCPSPK</sequence>
<keyword evidence="6" id="KW-0325">Glycoprotein</keyword>
<dbReference type="PROSITE" id="PS51767">
    <property type="entry name" value="PEPTIDASE_A1"/>
    <property type="match status" value="1"/>
</dbReference>
<protein>
    <submittedName>
        <fullName evidence="12">Peptidase A1 domain-containing protein</fullName>
    </submittedName>
</protein>
<dbReference type="WBParaSite" id="HCON_00052840-00001">
    <property type="protein sequence ID" value="HCON_00052840-00001"/>
    <property type="gene ID" value="HCON_00052840"/>
</dbReference>
<dbReference type="InterPro" id="IPR021109">
    <property type="entry name" value="Peptidase_aspartic_dom_sf"/>
</dbReference>
<comment type="similarity">
    <text evidence="1">Belongs to the peptidase A1 family.</text>
</comment>
<reference evidence="12" key="1">
    <citation type="submission" date="2020-12" db="UniProtKB">
        <authorList>
            <consortium name="WormBaseParasite"/>
        </authorList>
    </citation>
    <scope>IDENTIFICATION</scope>
    <source>
        <strain evidence="12">MHco3</strain>
    </source>
</reference>
<feature type="disulfide bond" evidence="8">
    <location>
        <begin position="323"/>
        <end position="356"/>
    </location>
</feature>
<dbReference type="PANTHER" id="PTHR47966:SF40">
    <property type="entry name" value="ASPARTIC PROTEASE 3"/>
    <property type="match status" value="1"/>
</dbReference>
<dbReference type="Pfam" id="PF00026">
    <property type="entry name" value="Asp"/>
    <property type="match status" value="1"/>
</dbReference>
<dbReference type="PANTHER" id="PTHR47966">
    <property type="entry name" value="BETA-SITE APP-CLEAVING ENZYME, ISOFORM A-RELATED"/>
    <property type="match status" value="1"/>
</dbReference>
<dbReference type="SUPFAM" id="SSF50630">
    <property type="entry name" value="Acid proteases"/>
    <property type="match status" value="1"/>
</dbReference>
<evidence type="ECO:0000256" key="5">
    <source>
        <dbReference type="ARBA" id="ARBA00023157"/>
    </source>
</evidence>
<evidence type="ECO:0000256" key="2">
    <source>
        <dbReference type="ARBA" id="ARBA00022670"/>
    </source>
</evidence>
<keyword evidence="9" id="KW-0732">Signal</keyword>
<evidence type="ECO:0000313" key="12">
    <source>
        <dbReference type="WBParaSite" id="HCON_00052840-00001"/>
    </source>
</evidence>
<feature type="chain" id="PRO_5029676626" evidence="9">
    <location>
        <begin position="22"/>
        <end position="407"/>
    </location>
</feature>
<evidence type="ECO:0000313" key="11">
    <source>
        <dbReference type="Proteomes" id="UP000025227"/>
    </source>
</evidence>
<evidence type="ECO:0000256" key="8">
    <source>
        <dbReference type="PIRSR" id="PIRSR601461-2"/>
    </source>
</evidence>
<dbReference type="FunFam" id="2.40.70.10:FF:000008">
    <property type="entry name" value="Cathepsin D"/>
    <property type="match status" value="1"/>
</dbReference>
<evidence type="ECO:0000256" key="6">
    <source>
        <dbReference type="ARBA" id="ARBA00023180"/>
    </source>
</evidence>
<proteinExistence type="inferred from homology"/>
<evidence type="ECO:0000256" key="3">
    <source>
        <dbReference type="ARBA" id="ARBA00022750"/>
    </source>
</evidence>
<dbReference type="GO" id="GO:0006508">
    <property type="term" value="P:proteolysis"/>
    <property type="evidence" value="ECO:0007669"/>
    <property type="project" value="UniProtKB-KW"/>
</dbReference>
<dbReference type="FunFam" id="2.40.70.10:FF:000002">
    <property type="entry name" value="Vacuolar aspartic proteinase"/>
    <property type="match status" value="1"/>
</dbReference>
<feature type="active site" evidence="7">
    <location>
        <position position="286"/>
    </location>
</feature>
<feature type="signal peptide" evidence="9">
    <location>
        <begin position="1"/>
        <end position="21"/>
    </location>
</feature>
<dbReference type="GO" id="GO:0005764">
    <property type="term" value="C:lysosome"/>
    <property type="evidence" value="ECO:0007669"/>
    <property type="project" value="TreeGrafter"/>
</dbReference>
<feature type="active site" evidence="7">
    <location>
        <position position="93"/>
    </location>
</feature>
<accession>A0A7I4Y6X2</accession>
<dbReference type="PRINTS" id="PR00792">
    <property type="entry name" value="PEPSIN"/>
</dbReference>
<dbReference type="AlphaFoldDB" id="A0A7I4Y6X2"/>
<keyword evidence="3" id="KW-0064">Aspartyl protease</keyword>
<dbReference type="InterPro" id="IPR001461">
    <property type="entry name" value="Aspartic_peptidase_A1"/>
</dbReference>
<keyword evidence="11" id="KW-1185">Reference proteome</keyword>
<keyword evidence="5 8" id="KW-1015">Disulfide bond</keyword>
<dbReference type="GO" id="GO:0004190">
    <property type="term" value="F:aspartic-type endopeptidase activity"/>
    <property type="evidence" value="ECO:0007669"/>
    <property type="project" value="UniProtKB-KW"/>
</dbReference>
<evidence type="ECO:0000256" key="7">
    <source>
        <dbReference type="PIRSR" id="PIRSR601461-1"/>
    </source>
</evidence>
<dbReference type="InterPro" id="IPR033121">
    <property type="entry name" value="PEPTIDASE_A1"/>
</dbReference>
<keyword evidence="2" id="KW-0645">Protease</keyword>
<evidence type="ECO:0000256" key="4">
    <source>
        <dbReference type="ARBA" id="ARBA00022801"/>
    </source>
</evidence>
<feature type="domain" description="Peptidase A1" evidence="10">
    <location>
        <begin position="75"/>
        <end position="397"/>
    </location>
</feature>
<dbReference type="Proteomes" id="UP000025227">
    <property type="component" value="Unplaced"/>
</dbReference>
<feature type="disulfide bond" evidence="8">
    <location>
        <begin position="106"/>
        <end position="113"/>
    </location>
</feature>
<evidence type="ECO:0000256" key="9">
    <source>
        <dbReference type="SAM" id="SignalP"/>
    </source>
</evidence>
<dbReference type="Gene3D" id="2.40.70.10">
    <property type="entry name" value="Acid Proteases"/>
    <property type="match status" value="2"/>
</dbReference>
<keyword evidence="4" id="KW-0378">Hydrolase</keyword>
<organism evidence="11 12">
    <name type="scientific">Haemonchus contortus</name>
    <name type="common">Barber pole worm</name>
    <dbReference type="NCBI Taxonomy" id="6289"/>
    <lineage>
        <taxon>Eukaryota</taxon>
        <taxon>Metazoa</taxon>
        <taxon>Ecdysozoa</taxon>
        <taxon>Nematoda</taxon>
        <taxon>Chromadorea</taxon>
        <taxon>Rhabditida</taxon>
        <taxon>Rhabditina</taxon>
        <taxon>Rhabditomorpha</taxon>
        <taxon>Strongyloidea</taxon>
        <taxon>Trichostrongylidae</taxon>
        <taxon>Haemonchus</taxon>
    </lineage>
</organism>
<name>A0A7I4Y6X2_HAECO</name>
<evidence type="ECO:0000256" key="1">
    <source>
        <dbReference type="ARBA" id="ARBA00007447"/>
    </source>
</evidence>
<dbReference type="OrthoDB" id="5839471at2759"/>
<evidence type="ECO:0000259" key="10">
    <source>
        <dbReference type="PROSITE" id="PS51767"/>
    </source>
</evidence>